<dbReference type="InterPro" id="IPR038770">
    <property type="entry name" value="Na+/solute_symporter_sf"/>
</dbReference>
<protein>
    <recommendedName>
        <fullName evidence="12">Cation/H+ exchanger transmembrane domain-containing protein</fullName>
    </recommendedName>
</protein>
<keyword evidence="8 11" id="KW-0472">Membrane</keyword>
<feature type="transmembrane region" description="Helical" evidence="11">
    <location>
        <begin position="105"/>
        <end position="123"/>
    </location>
</feature>
<dbReference type="InterPro" id="IPR006153">
    <property type="entry name" value="Cation/H_exchanger_TM"/>
</dbReference>
<evidence type="ECO:0000256" key="1">
    <source>
        <dbReference type="ARBA" id="ARBA00004141"/>
    </source>
</evidence>
<evidence type="ECO:0000256" key="9">
    <source>
        <dbReference type="ARBA" id="ARBA00023201"/>
    </source>
</evidence>
<dbReference type="Gene3D" id="1.20.1530.20">
    <property type="match status" value="1"/>
</dbReference>
<dbReference type="OrthoDB" id="1288932at2759"/>
<keyword evidence="5 11" id="KW-1133">Transmembrane helix</keyword>
<keyword evidence="14" id="KW-1185">Reference proteome</keyword>
<keyword evidence="9" id="KW-0739">Sodium transport</keyword>
<dbReference type="Proteomes" id="UP000277580">
    <property type="component" value="Unassembled WGS sequence"/>
</dbReference>
<organism evidence="13 14">
    <name type="scientific">Morchella conica CCBAS932</name>
    <dbReference type="NCBI Taxonomy" id="1392247"/>
    <lineage>
        <taxon>Eukaryota</taxon>
        <taxon>Fungi</taxon>
        <taxon>Dikarya</taxon>
        <taxon>Ascomycota</taxon>
        <taxon>Pezizomycotina</taxon>
        <taxon>Pezizomycetes</taxon>
        <taxon>Pezizales</taxon>
        <taxon>Morchellaceae</taxon>
        <taxon>Morchella</taxon>
    </lineage>
</organism>
<feature type="transmembrane region" description="Helical" evidence="11">
    <location>
        <begin position="35"/>
        <end position="53"/>
    </location>
</feature>
<keyword evidence="3" id="KW-0050">Antiport</keyword>
<accession>A0A3N4KPL3</accession>
<gene>
    <name evidence="13" type="ORF">P167DRAFT_554126</name>
</gene>
<dbReference type="PANTHER" id="PTHR43562:SF3">
    <property type="entry name" value="SODIUM ION_PROTON EXCHANGER (EUROFUNG)"/>
    <property type="match status" value="1"/>
</dbReference>
<proteinExistence type="predicted"/>
<evidence type="ECO:0000256" key="3">
    <source>
        <dbReference type="ARBA" id="ARBA00022449"/>
    </source>
</evidence>
<evidence type="ECO:0000313" key="14">
    <source>
        <dbReference type="Proteomes" id="UP000277580"/>
    </source>
</evidence>
<evidence type="ECO:0000256" key="2">
    <source>
        <dbReference type="ARBA" id="ARBA00022448"/>
    </source>
</evidence>
<evidence type="ECO:0000256" key="10">
    <source>
        <dbReference type="SAM" id="MobiDB-lite"/>
    </source>
</evidence>
<feature type="region of interest" description="Disordered" evidence="10">
    <location>
        <begin position="131"/>
        <end position="151"/>
    </location>
</feature>
<keyword evidence="4 11" id="KW-0812">Transmembrane</keyword>
<feature type="transmembrane region" description="Helical" evidence="11">
    <location>
        <begin position="168"/>
        <end position="195"/>
    </location>
</feature>
<keyword evidence="7" id="KW-0406">Ion transport</keyword>
<evidence type="ECO:0000259" key="12">
    <source>
        <dbReference type="Pfam" id="PF00999"/>
    </source>
</evidence>
<evidence type="ECO:0000256" key="11">
    <source>
        <dbReference type="SAM" id="Phobius"/>
    </source>
</evidence>
<dbReference type="GO" id="GO:0015297">
    <property type="term" value="F:antiporter activity"/>
    <property type="evidence" value="ECO:0007669"/>
    <property type="project" value="UniProtKB-KW"/>
</dbReference>
<evidence type="ECO:0000313" key="13">
    <source>
        <dbReference type="EMBL" id="RPB11252.1"/>
    </source>
</evidence>
<reference evidence="13 14" key="1">
    <citation type="journal article" date="2018" name="Nat. Ecol. Evol.">
        <title>Pezizomycetes genomes reveal the molecular basis of ectomycorrhizal truffle lifestyle.</title>
        <authorList>
            <person name="Murat C."/>
            <person name="Payen T."/>
            <person name="Noel B."/>
            <person name="Kuo A."/>
            <person name="Morin E."/>
            <person name="Chen J."/>
            <person name="Kohler A."/>
            <person name="Krizsan K."/>
            <person name="Balestrini R."/>
            <person name="Da Silva C."/>
            <person name="Montanini B."/>
            <person name="Hainaut M."/>
            <person name="Levati E."/>
            <person name="Barry K.W."/>
            <person name="Belfiori B."/>
            <person name="Cichocki N."/>
            <person name="Clum A."/>
            <person name="Dockter R.B."/>
            <person name="Fauchery L."/>
            <person name="Guy J."/>
            <person name="Iotti M."/>
            <person name="Le Tacon F."/>
            <person name="Lindquist E.A."/>
            <person name="Lipzen A."/>
            <person name="Malagnac F."/>
            <person name="Mello A."/>
            <person name="Molinier V."/>
            <person name="Miyauchi S."/>
            <person name="Poulain J."/>
            <person name="Riccioni C."/>
            <person name="Rubini A."/>
            <person name="Sitrit Y."/>
            <person name="Splivallo R."/>
            <person name="Traeger S."/>
            <person name="Wang M."/>
            <person name="Zifcakova L."/>
            <person name="Wipf D."/>
            <person name="Zambonelli A."/>
            <person name="Paolocci F."/>
            <person name="Nowrousian M."/>
            <person name="Ottonello S."/>
            <person name="Baldrian P."/>
            <person name="Spatafora J.W."/>
            <person name="Henrissat B."/>
            <person name="Nagy L.G."/>
            <person name="Aury J.M."/>
            <person name="Wincker P."/>
            <person name="Grigoriev I.V."/>
            <person name="Bonfante P."/>
            <person name="Martin F.M."/>
        </authorList>
    </citation>
    <scope>NUCLEOTIDE SEQUENCE [LARGE SCALE GENOMIC DNA]</scope>
    <source>
        <strain evidence="13 14">CCBAS932</strain>
    </source>
</reference>
<comment type="subcellular location">
    <subcellularLocation>
        <location evidence="1">Membrane</location>
        <topology evidence="1">Multi-pass membrane protein</topology>
    </subcellularLocation>
</comment>
<evidence type="ECO:0000256" key="6">
    <source>
        <dbReference type="ARBA" id="ARBA00023053"/>
    </source>
</evidence>
<feature type="compositionally biased region" description="Pro residues" evidence="10">
    <location>
        <begin position="137"/>
        <end position="147"/>
    </location>
</feature>
<dbReference type="AlphaFoldDB" id="A0A3N4KPL3"/>
<keyword evidence="6" id="KW-0915">Sodium</keyword>
<evidence type="ECO:0000256" key="4">
    <source>
        <dbReference type="ARBA" id="ARBA00022692"/>
    </source>
</evidence>
<feature type="domain" description="Cation/H+ exchanger transmembrane" evidence="12">
    <location>
        <begin position="167"/>
        <end position="352"/>
    </location>
</feature>
<feature type="transmembrane region" description="Helical" evidence="11">
    <location>
        <begin position="65"/>
        <end position="85"/>
    </location>
</feature>
<name>A0A3N4KPL3_9PEZI</name>
<dbReference type="GO" id="GO:1902600">
    <property type="term" value="P:proton transmembrane transport"/>
    <property type="evidence" value="ECO:0007669"/>
    <property type="project" value="InterPro"/>
</dbReference>
<dbReference type="GO" id="GO:0016020">
    <property type="term" value="C:membrane"/>
    <property type="evidence" value="ECO:0007669"/>
    <property type="project" value="UniProtKB-SubCell"/>
</dbReference>
<evidence type="ECO:0000256" key="5">
    <source>
        <dbReference type="ARBA" id="ARBA00022989"/>
    </source>
</evidence>
<dbReference type="EMBL" id="ML119137">
    <property type="protein sequence ID" value="RPB11252.1"/>
    <property type="molecule type" value="Genomic_DNA"/>
</dbReference>
<feature type="transmembrane region" description="Helical" evidence="11">
    <location>
        <begin position="329"/>
        <end position="352"/>
    </location>
</feature>
<dbReference type="GO" id="GO:0006814">
    <property type="term" value="P:sodium ion transport"/>
    <property type="evidence" value="ECO:0007669"/>
    <property type="project" value="UniProtKB-KW"/>
</dbReference>
<dbReference type="PANTHER" id="PTHR43562">
    <property type="entry name" value="NAPA-TYPE SODIUM/HYDROGEN ANTIPORTER"/>
    <property type="match status" value="1"/>
</dbReference>
<evidence type="ECO:0000256" key="7">
    <source>
        <dbReference type="ARBA" id="ARBA00023065"/>
    </source>
</evidence>
<evidence type="ECO:0000256" key="8">
    <source>
        <dbReference type="ARBA" id="ARBA00023136"/>
    </source>
</evidence>
<feature type="transmembrane region" description="Helical" evidence="11">
    <location>
        <begin position="258"/>
        <end position="278"/>
    </location>
</feature>
<dbReference type="InParanoid" id="A0A3N4KPL3"/>
<sequence length="370" mass="39187">MEASSLPYHEPSIVQVLTLSSFGLLLNLTNWALERTIYCGLVGQILIGVFWGTPLGDWLDSSIEAAVVQLGYLGLILLVVAALGTSTSSDSGGSSISGATIGRPVGASLGLLLFVILACRWLVAPLHRHRHRSLRPGPTPTPTPANPPAEAARPALSAANRAFTIHTALLLTLVTTASYAGTSVLLAAFLAGAAITWSDNLSPTTTTTTTTAWTGARIYEHYYAPITTRLLTPFFFASIGFSIPITQLFAGSTVWRGIVYAALMALGKLLTGVWLLRFRVPGPKSLYPPSILGLAMIARGEIGFLIASVAEARGIFSPAPGGAEGSSELYLVVIWATVVCTVLGPVCVGLLVRRVKALERERTVDRQTYS</sequence>
<keyword evidence="2" id="KW-0813">Transport</keyword>
<dbReference type="Pfam" id="PF00999">
    <property type="entry name" value="Na_H_Exchanger"/>
    <property type="match status" value="1"/>
</dbReference>